<accession>A0A0A6U8I0</accession>
<organism evidence="2 3">
    <name type="scientific">Actinoplanes utahensis</name>
    <dbReference type="NCBI Taxonomy" id="1869"/>
    <lineage>
        <taxon>Bacteria</taxon>
        <taxon>Bacillati</taxon>
        <taxon>Actinomycetota</taxon>
        <taxon>Actinomycetes</taxon>
        <taxon>Micromonosporales</taxon>
        <taxon>Micromonosporaceae</taxon>
        <taxon>Actinoplanes</taxon>
    </lineage>
</organism>
<keyword evidence="1" id="KW-1133">Transmembrane helix</keyword>
<evidence type="ECO:0000256" key="1">
    <source>
        <dbReference type="SAM" id="Phobius"/>
    </source>
</evidence>
<reference evidence="2 3" key="1">
    <citation type="submission" date="2014-10" db="EMBL/GenBank/DDBJ databases">
        <title>Draft genome sequence of Actinoplanes utahensis NRRL 12052.</title>
        <authorList>
            <person name="Velasco-Bucheli B."/>
            <person name="del Cerro C."/>
            <person name="Hormigo D."/>
            <person name="Garcia J.L."/>
            <person name="Acebal C."/>
            <person name="Arroyo M."/>
            <person name="de la Mata I."/>
        </authorList>
    </citation>
    <scope>NUCLEOTIDE SEQUENCE [LARGE SCALE GENOMIC DNA]</scope>
    <source>
        <strain evidence="2 3">NRRL 12052</strain>
    </source>
</reference>
<keyword evidence="1" id="KW-0812">Transmembrane</keyword>
<evidence type="ECO:0008006" key="4">
    <source>
        <dbReference type="Google" id="ProtNLM"/>
    </source>
</evidence>
<sequence length="99" mass="10769">MTAVLKPEDQQTFASLIAQLQIDDPAFGKRTERLNRPPARWAILAVALWAVAPICIIFGGWTGVIEAVLAVCYGTHLLRKRQRWAAAASSTPDQPSAAL</sequence>
<name>A0A0A6U8I0_ACTUT</name>
<dbReference type="AlphaFoldDB" id="A0A0A6U8I0"/>
<protein>
    <recommendedName>
        <fullName evidence="4">DUF3040 domain-containing protein</fullName>
    </recommendedName>
</protein>
<proteinExistence type="predicted"/>
<dbReference type="Pfam" id="PF11239">
    <property type="entry name" value="DUF3040"/>
    <property type="match status" value="1"/>
</dbReference>
<dbReference type="EMBL" id="JRTT01000137">
    <property type="protein sequence ID" value="KHD72340.1"/>
    <property type="molecule type" value="Genomic_DNA"/>
</dbReference>
<dbReference type="InterPro" id="IPR021401">
    <property type="entry name" value="DUF3040"/>
</dbReference>
<keyword evidence="3" id="KW-1185">Reference proteome</keyword>
<gene>
    <name evidence="2" type="ORF">MB27_38270</name>
</gene>
<dbReference type="Proteomes" id="UP000054537">
    <property type="component" value="Unassembled WGS sequence"/>
</dbReference>
<evidence type="ECO:0000313" key="3">
    <source>
        <dbReference type="Proteomes" id="UP000054537"/>
    </source>
</evidence>
<evidence type="ECO:0000313" key="2">
    <source>
        <dbReference type="EMBL" id="KHD72340.1"/>
    </source>
</evidence>
<keyword evidence="1" id="KW-0472">Membrane</keyword>
<feature type="transmembrane region" description="Helical" evidence="1">
    <location>
        <begin position="41"/>
        <end position="73"/>
    </location>
</feature>
<comment type="caution">
    <text evidence="2">The sequence shown here is derived from an EMBL/GenBank/DDBJ whole genome shotgun (WGS) entry which is preliminary data.</text>
</comment>